<evidence type="ECO:0000259" key="7">
    <source>
        <dbReference type="Pfam" id="PF08281"/>
    </source>
</evidence>
<proteinExistence type="inferred from homology"/>
<dbReference type="PANTHER" id="PTHR43133">
    <property type="entry name" value="RNA POLYMERASE ECF-TYPE SIGMA FACTO"/>
    <property type="match status" value="1"/>
</dbReference>
<dbReference type="NCBIfam" id="NF009165">
    <property type="entry name" value="PRK12512.1"/>
    <property type="match status" value="1"/>
</dbReference>
<evidence type="ECO:0000256" key="5">
    <source>
        <dbReference type="ARBA" id="ARBA00023163"/>
    </source>
</evidence>
<dbReference type="InterPro" id="IPR013249">
    <property type="entry name" value="RNA_pol_sigma70_r4_t2"/>
</dbReference>
<dbReference type="NCBIfam" id="TIGR02937">
    <property type="entry name" value="sigma70-ECF"/>
    <property type="match status" value="1"/>
</dbReference>
<dbReference type="Gene3D" id="1.10.1740.10">
    <property type="match status" value="1"/>
</dbReference>
<sequence>MTRTDDAELARLFRAAISGDHSAYAMFLESVSQLVRGYCRRRIVHGGVDPEDVVQEVLLAIHLKRHTWRQDEAVTPWVYAIARYKLIDAFRRRGKRIEVDIADFAETLAEPEREEVGERDIGRALDGLAPVQRSVVASVSVEGASIGETANALGMTETAVRVALHRGLKAIARRFTQD</sequence>
<dbReference type="SUPFAM" id="SSF88946">
    <property type="entry name" value="Sigma2 domain of RNA polymerase sigma factors"/>
    <property type="match status" value="1"/>
</dbReference>
<evidence type="ECO:0000259" key="6">
    <source>
        <dbReference type="Pfam" id="PF04542"/>
    </source>
</evidence>
<dbReference type="GO" id="GO:0003677">
    <property type="term" value="F:DNA binding"/>
    <property type="evidence" value="ECO:0007669"/>
    <property type="project" value="UniProtKB-KW"/>
</dbReference>
<feature type="domain" description="RNA polymerase sigma factor 70 region 4 type 2" evidence="7">
    <location>
        <begin position="120"/>
        <end position="171"/>
    </location>
</feature>
<evidence type="ECO:0000313" key="8">
    <source>
        <dbReference type="EMBL" id="SUU86866.1"/>
    </source>
</evidence>
<name>A0A380WF89_AMIAI</name>
<dbReference type="InterPro" id="IPR014284">
    <property type="entry name" value="RNA_pol_sigma-70_dom"/>
</dbReference>
<dbReference type="InterPro" id="IPR007627">
    <property type="entry name" value="RNA_pol_sigma70_r2"/>
</dbReference>
<dbReference type="Pfam" id="PF04542">
    <property type="entry name" value="Sigma70_r2"/>
    <property type="match status" value="1"/>
</dbReference>
<evidence type="ECO:0000256" key="3">
    <source>
        <dbReference type="ARBA" id="ARBA00023082"/>
    </source>
</evidence>
<organism evidence="8 9">
    <name type="scientific">Aminobacter aminovorans</name>
    <name type="common">Chelatobacter heintzii</name>
    <dbReference type="NCBI Taxonomy" id="83263"/>
    <lineage>
        <taxon>Bacteria</taxon>
        <taxon>Pseudomonadati</taxon>
        <taxon>Pseudomonadota</taxon>
        <taxon>Alphaproteobacteria</taxon>
        <taxon>Hyphomicrobiales</taxon>
        <taxon>Phyllobacteriaceae</taxon>
        <taxon>Aminobacter</taxon>
    </lineage>
</organism>
<protein>
    <submittedName>
        <fullName evidence="8">RNA polymerase sigma factor sigX</fullName>
    </submittedName>
</protein>
<dbReference type="Pfam" id="PF08281">
    <property type="entry name" value="Sigma70_r4_2"/>
    <property type="match status" value="1"/>
</dbReference>
<comment type="similarity">
    <text evidence="1">Belongs to the sigma-70 factor family. ECF subfamily.</text>
</comment>
<dbReference type="InterPro" id="IPR039425">
    <property type="entry name" value="RNA_pol_sigma-70-like"/>
</dbReference>
<dbReference type="InterPro" id="IPR013324">
    <property type="entry name" value="RNA_pol_sigma_r3/r4-like"/>
</dbReference>
<dbReference type="InterPro" id="IPR013325">
    <property type="entry name" value="RNA_pol_sigma_r2"/>
</dbReference>
<dbReference type="PANTHER" id="PTHR43133:SF58">
    <property type="entry name" value="ECF RNA POLYMERASE SIGMA FACTOR SIGD"/>
    <property type="match status" value="1"/>
</dbReference>
<evidence type="ECO:0000313" key="9">
    <source>
        <dbReference type="Proteomes" id="UP000254701"/>
    </source>
</evidence>
<accession>A0A380WF89</accession>
<dbReference type="EMBL" id="UFSM01000001">
    <property type="protein sequence ID" value="SUU86866.1"/>
    <property type="molecule type" value="Genomic_DNA"/>
</dbReference>
<evidence type="ECO:0000256" key="2">
    <source>
        <dbReference type="ARBA" id="ARBA00023015"/>
    </source>
</evidence>
<reference evidence="8 9" key="1">
    <citation type="submission" date="2018-06" db="EMBL/GenBank/DDBJ databases">
        <authorList>
            <consortium name="Pathogen Informatics"/>
            <person name="Doyle S."/>
        </authorList>
    </citation>
    <scope>NUCLEOTIDE SEQUENCE [LARGE SCALE GENOMIC DNA]</scope>
    <source>
        <strain evidence="8 9">NCTC10684</strain>
    </source>
</reference>
<dbReference type="Gene3D" id="1.10.10.10">
    <property type="entry name" value="Winged helix-like DNA-binding domain superfamily/Winged helix DNA-binding domain"/>
    <property type="match status" value="1"/>
</dbReference>
<evidence type="ECO:0000256" key="1">
    <source>
        <dbReference type="ARBA" id="ARBA00010641"/>
    </source>
</evidence>
<evidence type="ECO:0000256" key="4">
    <source>
        <dbReference type="ARBA" id="ARBA00023125"/>
    </source>
</evidence>
<dbReference type="OrthoDB" id="7041663at2"/>
<keyword evidence="3" id="KW-0731">Sigma factor</keyword>
<gene>
    <name evidence="8" type="primary">sigX</name>
    <name evidence="8" type="ORF">NCTC10684_00054</name>
</gene>
<dbReference type="GO" id="GO:0016987">
    <property type="term" value="F:sigma factor activity"/>
    <property type="evidence" value="ECO:0007669"/>
    <property type="project" value="UniProtKB-KW"/>
</dbReference>
<dbReference type="AlphaFoldDB" id="A0A380WF89"/>
<keyword evidence="4" id="KW-0238">DNA-binding</keyword>
<keyword evidence="2" id="KW-0805">Transcription regulation</keyword>
<keyword evidence="5" id="KW-0804">Transcription</keyword>
<feature type="domain" description="RNA polymerase sigma-70 region 2" evidence="6">
    <location>
        <begin position="29"/>
        <end position="95"/>
    </location>
</feature>
<dbReference type="Proteomes" id="UP000254701">
    <property type="component" value="Unassembled WGS sequence"/>
</dbReference>
<dbReference type="GO" id="GO:0006352">
    <property type="term" value="P:DNA-templated transcription initiation"/>
    <property type="evidence" value="ECO:0007669"/>
    <property type="project" value="InterPro"/>
</dbReference>
<dbReference type="SUPFAM" id="SSF88659">
    <property type="entry name" value="Sigma3 and sigma4 domains of RNA polymerase sigma factors"/>
    <property type="match status" value="1"/>
</dbReference>
<dbReference type="RefSeq" id="WP_115729364.1">
    <property type="nucleotide sequence ID" value="NZ_BAAAVY010000011.1"/>
</dbReference>
<dbReference type="InterPro" id="IPR036388">
    <property type="entry name" value="WH-like_DNA-bd_sf"/>
</dbReference>